<sequence length="97" mass="11612">MRLQQANLKPNSSKKIANPATNDTQKIREDLFFLTRRPEKLLPQQKRGQKEEEKQRKREASKEQALQRWRRTHQSKWRERETRASRAAGRKSSNCPE</sequence>
<proteinExistence type="predicted"/>
<evidence type="ECO:0000313" key="2">
    <source>
        <dbReference type="EMBL" id="CAK9870143.1"/>
    </source>
</evidence>
<name>A0ABP1B4W7_9BRYO</name>
<evidence type="ECO:0000313" key="3">
    <source>
        <dbReference type="Proteomes" id="UP001497522"/>
    </source>
</evidence>
<reference evidence="2" key="1">
    <citation type="submission" date="2024-03" db="EMBL/GenBank/DDBJ databases">
        <authorList>
            <consortium name="ELIXIR-Norway"/>
            <consortium name="Elixir Norway"/>
        </authorList>
    </citation>
    <scope>NUCLEOTIDE SEQUENCE</scope>
</reference>
<dbReference type="EMBL" id="OZ023720">
    <property type="protein sequence ID" value="CAK9870143.1"/>
    <property type="molecule type" value="Genomic_DNA"/>
</dbReference>
<feature type="compositionally biased region" description="Polar residues" evidence="1">
    <location>
        <begin position="1"/>
        <end position="24"/>
    </location>
</feature>
<keyword evidence="3" id="KW-1185">Reference proteome</keyword>
<dbReference type="Proteomes" id="UP001497522">
    <property type="component" value="Chromosome 19"/>
</dbReference>
<organism evidence="2 3">
    <name type="scientific">Sphagnum jensenii</name>
    <dbReference type="NCBI Taxonomy" id="128206"/>
    <lineage>
        <taxon>Eukaryota</taxon>
        <taxon>Viridiplantae</taxon>
        <taxon>Streptophyta</taxon>
        <taxon>Embryophyta</taxon>
        <taxon>Bryophyta</taxon>
        <taxon>Sphagnophytina</taxon>
        <taxon>Sphagnopsida</taxon>
        <taxon>Sphagnales</taxon>
        <taxon>Sphagnaceae</taxon>
        <taxon>Sphagnum</taxon>
    </lineage>
</organism>
<evidence type="ECO:0000256" key="1">
    <source>
        <dbReference type="SAM" id="MobiDB-lite"/>
    </source>
</evidence>
<protein>
    <submittedName>
        <fullName evidence="2">Uncharacterized protein</fullName>
    </submittedName>
</protein>
<gene>
    <name evidence="2" type="ORF">CSSPJE1EN2_LOCUS12880</name>
</gene>
<feature type="region of interest" description="Disordered" evidence="1">
    <location>
        <begin position="1"/>
        <end position="97"/>
    </location>
</feature>
<accession>A0ABP1B4W7</accession>
<feature type="compositionally biased region" description="Basic and acidic residues" evidence="1">
    <location>
        <begin position="25"/>
        <end position="40"/>
    </location>
</feature>
<feature type="compositionally biased region" description="Basic and acidic residues" evidence="1">
    <location>
        <begin position="48"/>
        <end position="62"/>
    </location>
</feature>